<keyword evidence="4 10" id="KW-1133">Transmembrane helix</keyword>
<dbReference type="CDD" id="cd05713">
    <property type="entry name" value="IgV_MOG_like"/>
    <property type="match status" value="1"/>
</dbReference>
<dbReference type="SUPFAM" id="SSF49899">
    <property type="entry name" value="Concanavalin A-like lectins/glucanases"/>
    <property type="match status" value="1"/>
</dbReference>
<dbReference type="Gene3D" id="2.60.120.920">
    <property type="match status" value="1"/>
</dbReference>
<dbReference type="Pfam" id="PF07686">
    <property type="entry name" value="V-set"/>
    <property type="match status" value="1"/>
</dbReference>
<evidence type="ECO:0008006" key="15">
    <source>
        <dbReference type="Google" id="ProtNLM"/>
    </source>
</evidence>
<keyword evidence="5 10" id="KW-0472">Membrane</keyword>
<dbReference type="SMART" id="SM00589">
    <property type="entry name" value="PRY"/>
    <property type="match status" value="1"/>
</dbReference>
<evidence type="ECO:0000256" key="8">
    <source>
        <dbReference type="ARBA" id="ARBA00023319"/>
    </source>
</evidence>
<keyword evidence="8" id="KW-0393">Immunoglobulin domain</keyword>
<gene>
    <name evidence="13" type="primary">LOC114808169</name>
</gene>
<protein>
    <recommendedName>
        <fullName evidence="15">Butyrophilin subfamily 1 member A1</fullName>
    </recommendedName>
</protein>
<dbReference type="InParanoid" id="A0A6I8NUB3"/>
<evidence type="ECO:0000256" key="4">
    <source>
        <dbReference type="ARBA" id="ARBA00022989"/>
    </source>
</evidence>
<dbReference type="Gene3D" id="2.60.40.10">
    <property type="entry name" value="Immunoglobulins"/>
    <property type="match status" value="1"/>
</dbReference>
<dbReference type="InterPro" id="IPR003877">
    <property type="entry name" value="SPRY_dom"/>
</dbReference>
<dbReference type="Pfam" id="PF00622">
    <property type="entry name" value="SPRY"/>
    <property type="match status" value="1"/>
</dbReference>
<dbReference type="FunFam" id="2.60.40.10:FF:000183">
    <property type="entry name" value="Myelin-oligodendrocyte glycoprotein"/>
    <property type="match status" value="1"/>
</dbReference>
<evidence type="ECO:0000313" key="13">
    <source>
        <dbReference type="Ensembl" id="ENSOANP00000044591.1"/>
    </source>
</evidence>
<comment type="similarity">
    <text evidence="2">Belongs to the immunoglobulin superfamily. BTN/MOG family.</text>
</comment>
<dbReference type="GO" id="GO:0050852">
    <property type="term" value="P:T cell receptor signaling pathway"/>
    <property type="evidence" value="ECO:0000318"/>
    <property type="project" value="GO_Central"/>
</dbReference>
<dbReference type="SMART" id="SM00449">
    <property type="entry name" value="SPRY"/>
    <property type="match status" value="1"/>
</dbReference>
<dbReference type="CDD" id="cd15819">
    <property type="entry name" value="SPRY_PRY_BTN1_2"/>
    <property type="match status" value="1"/>
</dbReference>
<dbReference type="InterPro" id="IPR001870">
    <property type="entry name" value="B30.2/SPRY"/>
</dbReference>
<reference evidence="13" key="3">
    <citation type="submission" date="2025-09" db="UniProtKB">
        <authorList>
            <consortium name="Ensembl"/>
        </authorList>
    </citation>
    <scope>IDENTIFICATION</scope>
    <source>
        <strain evidence="13">Glennie</strain>
    </source>
</reference>
<dbReference type="GeneTree" id="ENSGT00940000153527"/>
<organism evidence="13 14">
    <name type="scientific">Ornithorhynchus anatinus</name>
    <name type="common">Duckbill platypus</name>
    <dbReference type="NCBI Taxonomy" id="9258"/>
    <lineage>
        <taxon>Eukaryota</taxon>
        <taxon>Metazoa</taxon>
        <taxon>Chordata</taxon>
        <taxon>Craniata</taxon>
        <taxon>Vertebrata</taxon>
        <taxon>Euteleostomi</taxon>
        <taxon>Mammalia</taxon>
        <taxon>Monotremata</taxon>
        <taxon>Ornithorhynchidae</taxon>
        <taxon>Ornithorhynchus</taxon>
    </lineage>
</organism>
<keyword evidence="6" id="KW-1015">Disulfide bond</keyword>
<feature type="domain" description="B30.2/SPRY" evidence="11">
    <location>
        <begin position="212"/>
        <end position="405"/>
    </location>
</feature>
<dbReference type="PRINTS" id="PR01407">
    <property type="entry name" value="BUTYPHLNCDUF"/>
</dbReference>
<evidence type="ECO:0000256" key="9">
    <source>
        <dbReference type="SAM" id="MobiDB-lite"/>
    </source>
</evidence>
<dbReference type="InterPro" id="IPR036179">
    <property type="entry name" value="Ig-like_dom_sf"/>
</dbReference>
<dbReference type="PANTHER" id="PTHR24103">
    <property type="entry name" value="E3 UBIQUITIN-PROTEIN LIGASE TRIM"/>
    <property type="match status" value="1"/>
</dbReference>
<keyword evidence="14" id="KW-1185">Reference proteome</keyword>
<accession>A0A6I8NUB3</accession>
<feature type="compositionally biased region" description="Pro residues" evidence="9">
    <location>
        <begin position="434"/>
        <end position="456"/>
    </location>
</feature>
<feature type="transmembrane region" description="Helical" evidence="10">
    <location>
        <begin position="181"/>
        <end position="207"/>
    </location>
</feature>
<keyword evidence="3 10" id="KW-0812">Transmembrane</keyword>
<dbReference type="InterPro" id="IPR007110">
    <property type="entry name" value="Ig-like_dom"/>
</dbReference>
<dbReference type="InterPro" id="IPR043136">
    <property type="entry name" value="B30.2/SPRY_sf"/>
</dbReference>
<dbReference type="PROSITE" id="PS50835">
    <property type="entry name" value="IG_LIKE"/>
    <property type="match status" value="1"/>
</dbReference>
<dbReference type="SUPFAM" id="SSF48726">
    <property type="entry name" value="Immunoglobulin"/>
    <property type="match status" value="1"/>
</dbReference>
<dbReference type="InterPro" id="IPR003599">
    <property type="entry name" value="Ig_sub"/>
</dbReference>
<dbReference type="InterPro" id="IPR003879">
    <property type="entry name" value="Butyrophylin_SPRY"/>
</dbReference>
<name>A0A6I8NUB3_ORNAN</name>
<dbReference type="InterPro" id="IPR013783">
    <property type="entry name" value="Ig-like_fold"/>
</dbReference>
<sequence>MILAATKPWRICPAAGAAACDGPGRSRAEMENMAGCPESFTSRFLVILLFLQLLTMGSAQFSVIGPAEPVLALEGGDTEMPCHLNTKESVEFMEVRWFRSWPSNVVHLYDSGVELFGEQMKDYQGRTELVTDAMDYGSVAVRIRNVRVSDEGNYYCAFYDDFDDDKALLELQLVAPLFPTALSLMVALGVTLSVLGLLISGGLYLIWKHPRDKEKFLLELRQALVELRPTNVTLDPDTAYPELVLSEDRKRVTAGDTWQDLPNNPERFSDNWCVLGRESFTSGRHCWEVEVGDENDWSLGVCRENVRRKGEIWESPADGFWAVQKLYGDYRALTSPRVPLPPTTSPSRVVVYLDYEAGDVSFYSGTDGSHIYTFPRAAFSGTLRPFFRLYYTDEFLTICPVPGGAGENPVPAPAQETPVTPPGEGPASATGDGDPPPGADAPLLPPQPGSGVPPAP</sequence>
<evidence type="ECO:0000256" key="7">
    <source>
        <dbReference type="ARBA" id="ARBA00023180"/>
    </source>
</evidence>
<evidence type="ECO:0000256" key="3">
    <source>
        <dbReference type="ARBA" id="ARBA00022692"/>
    </source>
</evidence>
<evidence type="ECO:0000313" key="14">
    <source>
        <dbReference type="Proteomes" id="UP000002279"/>
    </source>
</evidence>
<dbReference type="InterPro" id="IPR037958">
    <property type="entry name" value="SPRY/PRY_BTN1/2"/>
</dbReference>
<dbReference type="GO" id="GO:0009897">
    <property type="term" value="C:external side of plasma membrane"/>
    <property type="evidence" value="ECO:0000318"/>
    <property type="project" value="GO_Central"/>
</dbReference>
<dbReference type="Proteomes" id="UP000002279">
    <property type="component" value="Chromosome X5"/>
</dbReference>
<feature type="region of interest" description="Disordered" evidence="9">
    <location>
        <begin position="406"/>
        <end position="456"/>
    </location>
</feature>
<dbReference type="GO" id="GO:0005102">
    <property type="term" value="F:signaling receptor binding"/>
    <property type="evidence" value="ECO:0000318"/>
    <property type="project" value="GO_Central"/>
</dbReference>
<evidence type="ECO:0000256" key="6">
    <source>
        <dbReference type="ARBA" id="ARBA00023157"/>
    </source>
</evidence>
<dbReference type="AlphaFoldDB" id="A0A6I8NUB3"/>
<keyword evidence="7" id="KW-0325">Glycoprotein</keyword>
<dbReference type="InterPro" id="IPR006574">
    <property type="entry name" value="PRY"/>
</dbReference>
<reference evidence="13" key="2">
    <citation type="submission" date="2025-08" db="UniProtKB">
        <authorList>
            <consortium name="Ensembl"/>
        </authorList>
    </citation>
    <scope>IDENTIFICATION</scope>
    <source>
        <strain evidence="13">Glennie</strain>
    </source>
</reference>
<feature type="domain" description="Ig-like" evidence="12">
    <location>
        <begin position="37"/>
        <end position="156"/>
    </location>
</feature>
<comment type="subcellular location">
    <subcellularLocation>
        <location evidence="1">Membrane</location>
        <topology evidence="1">Single-pass membrane protein</topology>
    </subcellularLocation>
</comment>
<dbReference type="SMART" id="SM00406">
    <property type="entry name" value="IGv"/>
    <property type="match status" value="1"/>
</dbReference>
<evidence type="ECO:0000256" key="2">
    <source>
        <dbReference type="ARBA" id="ARBA00007591"/>
    </source>
</evidence>
<proteinExistence type="inferred from homology"/>
<dbReference type="SMART" id="SM00409">
    <property type="entry name" value="IG"/>
    <property type="match status" value="1"/>
</dbReference>
<dbReference type="Bgee" id="ENSOANG00000042129">
    <property type="expression patterns" value="Expressed in ovary and 6 other cell types or tissues"/>
</dbReference>
<dbReference type="PROSITE" id="PS50188">
    <property type="entry name" value="B302_SPRY"/>
    <property type="match status" value="1"/>
</dbReference>
<dbReference type="FunFam" id="2.60.120.920:FF:000004">
    <property type="entry name" value="Butyrophilin subfamily 1 member A1"/>
    <property type="match status" value="1"/>
</dbReference>
<dbReference type="Ensembl" id="ENSOANT00000053498.1">
    <property type="protein sequence ID" value="ENSOANP00000044591.1"/>
    <property type="gene ID" value="ENSOANG00000042129.1"/>
</dbReference>
<evidence type="ECO:0000256" key="1">
    <source>
        <dbReference type="ARBA" id="ARBA00004167"/>
    </source>
</evidence>
<dbReference type="InterPro" id="IPR013320">
    <property type="entry name" value="ConA-like_dom_sf"/>
</dbReference>
<dbReference type="GO" id="GO:0001817">
    <property type="term" value="P:regulation of cytokine production"/>
    <property type="evidence" value="ECO:0000318"/>
    <property type="project" value="GO_Central"/>
</dbReference>
<dbReference type="InterPro" id="IPR050143">
    <property type="entry name" value="TRIM/RBCC"/>
</dbReference>
<reference evidence="13 14" key="1">
    <citation type="journal article" date="2008" name="Nature">
        <title>Genome analysis of the platypus reveals unique signatures of evolution.</title>
        <authorList>
            <person name="Warren W.C."/>
            <person name="Hillier L.W."/>
            <person name="Marshall Graves J.A."/>
            <person name="Birney E."/>
            <person name="Ponting C.P."/>
            <person name="Grutzner F."/>
            <person name="Belov K."/>
            <person name="Miller W."/>
            <person name="Clarke L."/>
            <person name="Chinwalla A.T."/>
            <person name="Yang S.P."/>
            <person name="Heger A."/>
            <person name="Locke D.P."/>
            <person name="Miethke P."/>
            <person name="Waters P.D."/>
            <person name="Veyrunes F."/>
            <person name="Fulton L."/>
            <person name="Fulton B."/>
            <person name="Graves T."/>
            <person name="Wallis J."/>
            <person name="Puente X.S."/>
            <person name="Lopez-Otin C."/>
            <person name="Ordonez G.R."/>
            <person name="Eichler E.E."/>
            <person name="Chen L."/>
            <person name="Cheng Z."/>
            <person name="Deakin J.E."/>
            <person name="Alsop A."/>
            <person name="Thompson K."/>
            <person name="Kirby P."/>
            <person name="Papenfuss A.T."/>
            <person name="Wakefield M.J."/>
            <person name="Olender T."/>
            <person name="Lancet D."/>
            <person name="Huttley G.A."/>
            <person name="Smit A.F."/>
            <person name="Pask A."/>
            <person name="Temple-Smith P."/>
            <person name="Batzer M.A."/>
            <person name="Walker J.A."/>
            <person name="Konkel M.K."/>
            <person name="Harris R.S."/>
            <person name="Whittington C.M."/>
            <person name="Wong E.S."/>
            <person name="Gemmell N.J."/>
            <person name="Buschiazzo E."/>
            <person name="Vargas Jentzsch I.M."/>
            <person name="Merkel A."/>
            <person name="Schmitz J."/>
            <person name="Zemann A."/>
            <person name="Churakov G."/>
            <person name="Kriegs J.O."/>
            <person name="Brosius J."/>
            <person name="Murchison E.P."/>
            <person name="Sachidanandam R."/>
            <person name="Smith C."/>
            <person name="Hannon G.J."/>
            <person name="Tsend-Ayush E."/>
            <person name="McMillan D."/>
            <person name="Attenborough R."/>
            <person name="Rens W."/>
            <person name="Ferguson-Smith M."/>
            <person name="Lefevre C.M."/>
            <person name="Sharp J.A."/>
            <person name="Nicholas K.R."/>
            <person name="Ray D.A."/>
            <person name="Kube M."/>
            <person name="Reinhardt R."/>
            <person name="Pringle T.H."/>
            <person name="Taylor J."/>
            <person name="Jones R.C."/>
            <person name="Nixon B."/>
            <person name="Dacheux J.L."/>
            <person name="Niwa H."/>
            <person name="Sekita Y."/>
            <person name="Huang X."/>
            <person name="Stark A."/>
            <person name="Kheradpour P."/>
            <person name="Kellis M."/>
            <person name="Flicek P."/>
            <person name="Chen Y."/>
            <person name="Webber C."/>
            <person name="Hardison R."/>
            <person name="Nelson J."/>
            <person name="Hallsworth-Pepin K."/>
            <person name="Delehaunty K."/>
            <person name="Markovic C."/>
            <person name="Minx P."/>
            <person name="Feng Y."/>
            <person name="Kremitzki C."/>
            <person name="Mitreva M."/>
            <person name="Glasscock J."/>
            <person name="Wylie T."/>
            <person name="Wohldmann P."/>
            <person name="Thiru P."/>
            <person name="Nhan M.N."/>
            <person name="Pohl C.S."/>
            <person name="Smith S.M."/>
            <person name="Hou S."/>
            <person name="Nefedov M."/>
            <person name="de Jong P.J."/>
            <person name="Renfree M.B."/>
            <person name="Mardis E.R."/>
            <person name="Wilson R.K."/>
        </authorList>
    </citation>
    <scope>NUCLEOTIDE SEQUENCE [LARGE SCALE GENOMIC DNA]</scope>
    <source>
        <strain evidence="13 14">Glennie</strain>
    </source>
</reference>
<evidence type="ECO:0000256" key="10">
    <source>
        <dbReference type="SAM" id="Phobius"/>
    </source>
</evidence>
<evidence type="ECO:0000256" key="5">
    <source>
        <dbReference type="ARBA" id="ARBA00023136"/>
    </source>
</evidence>
<dbReference type="Pfam" id="PF13765">
    <property type="entry name" value="PRY"/>
    <property type="match status" value="1"/>
</dbReference>
<evidence type="ECO:0000259" key="12">
    <source>
        <dbReference type="PROSITE" id="PS50835"/>
    </source>
</evidence>
<evidence type="ECO:0000259" key="11">
    <source>
        <dbReference type="PROSITE" id="PS50188"/>
    </source>
</evidence>
<dbReference type="InterPro" id="IPR013106">
    <property type="entry name" value="Ig_V-set"/>
</dbReference>